<keyword evidence="12" id="KW-0472">Membrane</keyword>
<evidence type="ECO:0000256" key="7">
    <source>
        <dbReference type="ARBA" id="ARBA00022723"/>
    </source>
</evidence>
<keyword evidence="6" id="KW-0812">Transmembrane</keyword>
<evidence type="ECO:0000256" key="12">
    <source>
        <dbReference type="ARBA" id="ARBA00023136"/>
    </source>
</evidence>
<dbReference type="InterPro" id="IPR039058">
    <property type="entry name" value="Yippee_fam"/>
</dbReference>
<evidence type="ECO:0000256" key="11">
    <source>
        <dbReference type="ARBA" id="ARBA00022989"/>
    </source>
</evidence>
<comment type="similarity">
    <text evidence="3">Belongs to the yippee family.</text>
</comment>
<keyword evidence="5" id="KW-0808">Transferase</keyword>
<protein>
    <recommendedName>
        <fullName evidence="4">RING-type E3 ubiquitin transferase</fullName>
        <ecNumber evidence="4">2.3.2.27</ecNumber>
    </recommendedName>
</protein>
<keyword evidence="11" id="KW-1133">Transmembrane helix</keyword>
<evidence type="ECO:0000313" key="14">
    <source>
        <dbReference type="EMBL" id="KAI3958478.1"/>
    </source>
</evidence>
<dbReference type="PANTHER" id="PTHR13848">
    <property type="entry name" value="PROTEIN YIPPEE-LIKE CG15309-RELATED"/>
    <property type="match status" value="1"/>
</dbReference>
<dbReference type="EMBL" id="JAJJMB010001160">
    <property type="protein sequence ID" value="KAI3958478.1"/>
    <property type="molecule type" value="Genomic_DNA"/>
</dbReference>
<keyword evidence="15" id="KW-1185">Reference proteome</keyword>
<dbReference type="InterPro" id="IPR004910">
    <property type="entry name" value="Yippee/Mis18/Cereblon"/>
</dbReference>
<proteinExistence type="inferred from homology"/>
<dbReference type="GO" id="GO:0016567">
    <property type="term" value="P:protein ubiquitination"/>
    <property type="evidence" value="ECO:0007669"/>
    <property type="project" value="InterPro"/>
</dbReference>
<dbReference type="EC" id="2.3.2.27" evidence="4"/>
<dbReference type="PROSITE" id="PS51792">
    <property type="entry name" value="YIPPEE"/>
    <property type="match status" value="1"/>
</dbReference>
<dbReference type="InterPro" id="IPR034751">
    <property type="entry name" value="Yippee"/>
</dbReference>
<evidence type="ECO:0000256" key="6">
    <source>
        <dbReference type="ARBA" id="ARBA00022692"/>
    </source>
</evidence>
<comment type="subcellular location">
    <subcellularLocation>
        <location evidence="2">Membrane</location>
        <topology evidence="2">Multi-pass membrane protein</topology>
    </subcellularLocation>
</comment>
<keyword evidence="10" id="KW-0862">Zinc</keyword>
<accession>A0AAD4XX45</accession>
<evidence type="ECO:0000256" key="3">
    <source>
        <dbReference type="ARBA" id="ARBA00005613"/>
    </source>
</evidence>
<keyword evidence="7" id="KW-0479">Metal-binding</keyword>
<dbReference type="AlphaFoldDB" id="A0AAD4XX45"/>
<reference evidence="14" key="1">
    <citation type="submission" date="2022-04" db="EMBL/GenBank/DDBJ databases">
        <title>A functionally conserved STORR gene fusion in Papaver species that diverged 16.8 million years ago.</title>
        <authorList>
            <person name="Catania T."/>
        </authorList>
    </citation>
    <scope>NUCLEOTIDE SEQUENCE</scope>
    <source>
        <strain evidence="14">S-188037</strain>
    </source>
</reference>
<evidence type="ECO:0000256" key="10">
    <source>
        <dbReference type="ARBA" id="ARBA00022833"/>
    </source>
</evidence>
<evidence type="ECO:0000259" key="13">
    <source>
        <dbReference type="PROSITE" id="PS51792"/>
    </source>
</evidence>
<evidence type="ECO:0000256" key="8">
    <source>
        <dbReference type="ARBA" id="ARBA00022771"/>
    </source>
</evidence>
<feature type="domain" description="Yippee" evidence="13">
    <location>
        <begin position="129"/>
        <end position="227"/>
    </location>
</feature>
<sequence length="247" mass="27886">MKHLTQPYLYQISREKPFSLSLCLSHFSFSLFLSHQLIKPISSSADLHMNLNKFRVLLVKKKNMSYANILNSHPKIMVLDIVVATIHLHHYIKLTPVQTSSYTFLQAVFGHAYPVALLDEEKVLSIGKQISAVSICNITVLSDSFGLLAIITMEPYPHCVVRFFCANFTVGETEERMMMTGVHSVCDIFCVGCGSIVGWKYVAAQEKSQRYKEGKFILERFQVLGPEGTLYYFNNNPEASGSEADDM</sequence>
<name>A0AAD4XX45_9MAGN</name>
<dbReference type="InterPro" id="IPR022170">
    <property type="entry name" value="MUL1-like"/>
</dbReference>
<evidence type="ECO:0000256" key="9">
    <source>
        <dbReference type="ARBA" id="ARBA00022786"/>
    </source>
</evidence>
<dbReference type="GO" id="GO:0008270">
    <property type="term" value="F:zinc ion binding"/>
    <property type="evidence" value="ECO:0007669"/>
    <property type="project" value="UniProtKB-KW"/>
</dbReference>
<dbReference type="Proteomes" id="UP001202328">
    <property type="component" value="Unassembled WGS sequence"/>
</dbReference>
<gene>
    <name evidence="14" type="ORF">MKW98_011166</name>
</gene>
<dbReference type="GO" id="GO:0016020">
    <property type="term" value="C:membrane"/>
    <property type="evidence" value="ECO:0007669"/>
    <property type="project" value="UniProtKB-SubCell"/>
</dbReference>
<evidence type="ECO:0000256" key="5">
    <source>
        <dbReference type="ARBA" id="ARBA00022679"/>
    </source>
</evidence>
<dbReference type="GO" id="GO:0061630">
    <property type="term" value="F:ubiquitin protein ligase activity"/>
    <property type="evidence" value="ECO:0007669"/>
    <property type="project" value="UniProtKB-EC"/>
</dbReference>
<evidence type="ECO:0000313" key="15">
    <source>
        <dbReference type="Proteomes" id="UP001202328"/>
    </source>
</evidence>
<comment type="caution">
    <text evidence="14">The sequence shown here is derived from an EMBL/GenBank/DDBJ whole genome shotgun (WGS) entry which is preliminary data.</text>
</comment>
<organism evidence="14 15">
    <name type="scientific">Papaver atlanticum</name>
    <dbReference type="NCBI Taxonomy" id="357466"/>
    <lineage>
        <taxon>Eukaryota</taxon>
        <taxon>Viridiplantae</taxon>
        <taxon>Streptophyta</taxon>
        <taxon>Embryophyta</taxon>
        <taxon>Tracheophyta</taxon>
        <taxon>Spermatophyta</taxon>
        <taxon>Magnoliopsida</taxon>
        <taxon>Ranunculales</taxon>
        <taxon>Papaveraceae</taxon>
        <taxon>Papaveroideae</taxon>
        <taxon>Papaver</taxon>
    </lineage>
</organism>
<evidence type="ECO:0000256" key="1">
    <source>
        <dbReference type="ARBA" id="ARBA00000900"/>
    </source>
</evidence>
<dbReference type="Pfam" id="PF12483">
    <property type="entry name" value="GIDE"/>
    <property type="match status" value="1"/>
</dbReference>
<keyword evidence="8" id="KW-0863">Zinc-finger</keyword>
<comment type="catalytic activity">
    <reaction evidence="1">
        <text>S-ubiquitinyl-[E2 ubiquitin-conjugating enzyme]-L-cysteine + [acceptor protein]-L-lysine = [E2 ubiquitin-conjugating enzyme]-L-cysteine + N(6)-ubiquitinyl-[acceptor protein]-L-lysine.</text>
        <dbReference type="EC" id="2.3.2.27"/>
    </reaction>
</comment>
<evidence type="ECO:0000256" key="2">
    <source>
        <dbReference type="ARBA" id="ARBA00004141"/>
    </source>
</evidence>
<keyword evidence="9" id="KW-0833">Ubl conjugation pathway</keyword>
<dbReference type="Pfam" id="PF03226">
    <property type="entry name" value="Yippee-Mis18"/>
    <property type="match status" value="1"/>
</dbReference>
<evidence type="ECO:0000256" key="4">
    <source>
        <dbReference type="ARBA" id="ARBA00012483"/>
    </source>
</evidence>